<feature type="region of interest" description="Disordered" evidence="1">
    <location>
        <begin position="297"/>
        <end position="321"/>
    </location>
</feature>
<protein>
    <submittedName>
        <fullName evidence="2">Uncharacterized protein</fullName>
    </submittedName>
</protein>
<dbReference type="EMBL" id="HBHI01002193">
    <property type="protein sequence ID" value="CAD9657284.1"/>
    <property type="molecule type" value="Transcribed_RNA"/>
</dbReference>
<feature type="compositionally biased region" description="Polar residues" evidence="1">
    <location>
        <begin position="473"/>
        <end position="484"/>
    </location>
</feature>
<evidence type="ECO:0000256" key="1">
    <source>
        <dbReference type="SAM" id="MobiDB-lite"/>
    </source>
</evidence>
<reference evidence="2" key="1">
    <citation type="submission" date="2021-01" db="EMBL/GenBank/DDBJ databases">
        <authorList>
            <person name="Corre E."/>
            <person name="Pelletier E."/>
            <person name="Niang G."/>
            <person name="Scheremetjew M."/>
            <person name="Finn R."/>
            <person name="Kale V."/>
            <person name="Holt S."/>
            <person name="Cochrane G."/>
            <person name="Meng A."/>
            <person name="Brown T."/>
            <person name="Cohen L."/>
        </authorList>
    </citation>
    <scope>NUCLEOTIDE SEQUENCE</scope>
    <source>
        <strain evidence="2">CCMP1452</strain>
    </source>
</reference>
<dbReference type="AlphaFoldDB" id="A0A7S2R0T7"/>
<name>A0A7S2R0T7_9STRA</name>
<feature type="region of interest" description="Disordered" evidence="1">
    <location>
        <begin position="473"/>
        <end position="501"/>
    </location>
</feature>
<accession>A0A7S2R0T7</accession>
<gene>
    <name evidence="2" type="ORF">EANT1437_LOCUS1085</name>
</gene>
<evidence type="ECO:0000313" key="2">
    <source>
        <dbReference type="EMBL" id="CAD9657284.1"/>
    </source>
</evidence>
<organism evidence="2">
    <name type="scientific">Eucampia antarctica</name>
    <dbReference type="NCBI Taxonomy" id="49252"/>
    <lineage>
        <taxon>Eukaryota</taxon>
        <taxon>Sar</taxon>
        <taxon>Stramenopiles</taxon>
        <taxon>Ochrophyta</taxon>
        <taxon>Bacillariophyta</taxon>
        <taxon>Mediophyceae</taxon>
        <taxon>Biddulphiophycidae</taxon>
        <taxon>Hemiaulales</taxon>
        <taxon>Hemiaulaceae</taxon>
        <taxon>Eucampia</taxon>
    </lineage>
</organism>
<feature type="compositionally biased region" description="Pro residues" evidence="1">
    <location>
        <begin position="485"/>
        <end position="494"/>
    </location>
</feature>
<feature type="compositionally biased region" description="Polar residues" evidence="1">
    <location>
        <begin position="385"/>
        <end position="396"/>
    </location>
</feature>
<sequence length="679" mass="75762">MSVVEKEVVTYLQQERAVAKTIRNQDWTAFLQKFTPTDNDDGTVPYEKSHPVHNKHQHNVGDDDVLDKTEYSRCHFRSFVTSTTLLPPSGVKMRCFGSTREYTVGAIFALPSHDNDNEEEEAAKRAKAWSWPSGYSAKTEFNIDPKGNLMNGREEALVSLPGLRKLNNDYCHKEDYEIGGRLIKGGLKTVPYNEVYVRVGGAGRIINGVDVATQEKRYRSFDHGIGLPIALFVRTASYKDLIAMLRTRARMVSILSRQHIYGIPLLYMDPDCGLRVLTDKLQKELLQTMSSSLNPFQNPLLQHKNTYSMDGDNNSSSPQHLQQKLEELIDLDDDNIRHILTPEECARLAGGFGATDDSLANLLMSVMLTDNNNNNNDDDNKQIDQDTSASISSQHGKLQDLVNEGLTSAVRSGDYNTARQLLILYTLVASRSQQQSTTTDSKNSEFNVGGEKLLKPQPLPKSYKEEMSLTLKNDNDNFNTLTSNVPPPPPPPPLDTDRLRSATNSDGLLSVLGAAEVLKSMQDGSGKRRVEEAVSAVEEWIESGEKSVTFRLASWFDQRAAQGDLKIATEHDTSFLAFVSNKAISNRKTFAKQLRHSTTDVEDLGFLKVIHDMVSKMNSPCLRLELLQYILGLDNRYSVAHVARSVELAATCLNISAYEAIHKDDNIDNKILTDQDVAS</sequence>
<feature type="compositionally biased region" description="Polar residues" evidence="1">
    <location>
        <begin position="297"/>
        <end position="320"/>
    </location>
</feature>
<feature type="region of interest" description="Disordered" evidence="1">
    <location>
        <begin position="371"/>
        <end position="396"/>
    </location>
</feature>
<feature type="region of interest" description="Disordered" evidence="1">
    <location>
        <begin position="432"/>
        <end position="460"/>
    </location>
</feature>
<proteinExistence type="predicted"/>